<dbReference type="Pfam" id="PF13468">
    <property type="entry name" value="Glyoxalase_3"/>
    <property type="match status" value="1"/>
</dbReference>
<accession>A0A3B0UC81</accession>
<feature type="domain" description="Glyoxalase-like" evidence="1">
    <location>
        <begin position="8"/>
        <end position="189"/>
    </location>
</feature>
<evidence type="ECO:0000259" key="1">
    <source>
        <dbReference type="Pfam" id="PF13468"/>
    </source>
</evidence>
<dbReference type="InterPro" id="IPR029068">
    <property type="entry name" value="Glyas_Bleomycin-R_OHBP_Dase"/>
</dbReference>
<dbReference type="EMBL" id="UOEQ01000509">
    <property type="protein sequence ID" value="VAW24142.1"/>
    <property type="molecule type" value="Genomic_DNA"/>
</dbReference>
<organism evidence="2">
    <name type="scientific">hydrothermal vent metagenome</name>
    <dbReference type="NCBI Taxonomy" id="652676"/>
    <lineage>
        <taxon>unclassified sequences</taxon>
        <taxon>metagenomes</taxon>
        <taxon>ecological metagenomes</taxon>
    </lineage>
</organism>
<reference evidence="2" key="1">
    <citation type="submission" date="2018-06" db="EMBL/GenBank/DDBJ databases">
        <authorList>
            <person name="Zhirakovskaya E."/>
        </authorList>
    </citation>
    <scope>NUCLEOTIDE SEQUENCE</scope>
</reference>
<evidence type="ECO:0000313" key="2">
    <source>
        <dbReference type="EMBL" id="VAW24142.1"/>
    </source>
</evidence>
<protein>
    <recommendedName>
        <fullName evidence="1">Glyoxalase-like domain-containing protein</fullName>
    </recommendedName>
</protein>
<sequence length="284" mass="30449">MGSDIVGIDHLMISVRNSADAAAIFASMGFSTTPRGQLPGMSNRLICFANPDINVPNFVEMMSLDDPSLAPPSMAQALKTPDQPVLLVAASDNAQSTHTRLVQNGLDAAPVIDGGRDWTLPGGEVLDLAFSIVLPSPGPAPFYWIACEHKTPQHYLRDSFTSHENTSTELSKIIAVAEDPATAAKHYQKHWTASVSAPETGPVTVSCGRVELCIHSPKSFSEAFPTIELARKEDHIVGFAARVADMKKAQDILDKNGFSPQHFAGSLLLDPAQCCGCLVLFEPQ</sequence>
<proteinExistence type="predicted"/>
<dbReference type="Gene3D" id="3.10.180.10">
    <property type="entry name" value="2,3-Dihydroxybiphenyl 1,2-Dioxygenase, domain 1"/>
    <property type="match status" value="1"/>
</dbReference>
<dbReference type="AlphaFoldDB" id="A0A3B0UC81"/>
<gene>
    <name evidence="2" type="ORF">MNBD_ALPHA11-1455</name>
</gene>
<dbReference type="SUPFAM" id="SSF54593">
    <property type="entry name" value="Glyoxalase/Bleomycin resistance protein/Dihydroxybiphenyl dioxygenase"/>
    <property type="match status" value="1"/>
</dbReference>
<dbReference type="InterPro" id="IPR025870">
    <property type="entry name" value="Glyoxalase-like_dom"/>
</dbReference>
<name>A0A3B0UC81_9ZZZZ</name>